<name>A0A7J8ZC22_9ROSI</name>
<sequence length="23" mass="2556">MIGGRVKESMTMSLHQAKKVPAR</sequence>
<accession>A0A7J8ZC22</accession>
<reference evidence="2 3" key="1">
    <citation type="journal article" date="2019" name="Genome Biol. Evol.">
        <title>Insights into the evolution of the New World diploid cottons (Gossypium, subgenus Houzingenia) based on genome sequencing.</title>
        <authorList>
            <person name="Grover C.E."/>
            <person name="Arick M.A. 2nd"/>
            <person name="Thrash A."/>
            <person name="Conover J.L."/>
            <person name="Sanders W.S."/>
            <person name="Peterson D.G."/>
            <person name="Frelichowski J.E."/>
            <person name="Scheffler J.A."/>
            <person name="Scheffler B.E."/>
            <person name="Wendel J.F."/>
        </authorList>
    </citation>
    <scope>NUCLEOTIDE SEQUENCE [LARGE SCALE GENOMIC DNA]</scope>
    <source>
        <strain evidence="2">4</strain>
        <tissue evidence="2">Leaf</tissue>
    </source>
</reference>
<evidence type="ECO:0000313" key="3">
    <source>
        <dbReference type="Proteomes" id="UP000593574"/>
    </source>
</evidence>
<evidence type="ECO:0000313" key="2">
    <source>
        <dbReference type="EMBL" id="MBA0708894.1"/>
    </source>
</evidence>
<gene>
    <name evidence="2" type="ORF">Golax_023976</name>
</gene>
<dbReference type="AlphaFoldDB" id="A0A7J8ZC22"/>
<organism evidence="2 3">
    <name type="scientific">Gossypium laxum</name>
    <dbReference type="NCBI Taxonomy" id="34288"/>
    <lineage>
        <taxon>Eukaryota</taxon>
        <taxon>Viridiplantae</taxon>
        <taxon>Streptophyta</taxon>
        <taxon>Embryophyta</taxon>
        <taxon>Tracheophyta</taxon>
        <taxon>Spermatophyta</taxon>
        <taxon>Magnoliopsida</taxon>
        <taxon>eudicotyledons</taxon>
        <taxon>Gunneridae</taxon>
        <taxon>Pentapetalae</taxon>
        <taxon>rosids</taxon>
        <taxon>malvids</taxon>
        <taxon>Malvales</taxon>
        <taxon>Malvaceae</taxon>
        <taxon>Malvoideae</taxon>
        <taxon>Gossypium</taxon>
    </lineage>
</organism>
<dbReference type="Proteomes" id="UP000593574">
    <property type="component" value="Unassembled WGS sequence"/>
</dbReference>
<protein>
    <submittedName>
        <fullName evidence="2">Uncharacterized protein</fullName>
    </submittedName>
</protein>
<keyword evidence="3" id="KW-1185">Reference proteome</keyword>
<feature type="region of interest" description="Disordered" evidence="1">
    <location>
        <begin position="1"/>
        <end position="23"/>
    </location>
</feature>
<comment type="caution">
    <text evidence="2">The sequence shown here is derived from an EMBL/GenBank/DDBJ whole genome shotgun (WGS) entry which is preliminary data.</text>
</comment>
<proteinExistence type="predicted"/>
<dbReference type="EMBL" id="JABEZV010000004">
    <property type="protein sequence ID" value="MBA0708894.1"/>
    <property type="molecule type" value="Genomic_DNA"/>
</dbReference>
<evidence type="ECO:0000256" key="1">
    <source>
        <dbReference type="SAM" id="MobiDB-lite"/>
    </source>
</evidence>